<proteinExistence type="predicted"/>
<reference evidence="2 3" key="1">
    <citation type="journal article" date="2015" name="Genome Announc.">
        <title>Draft Genome Sequence of Burkholderia sp. Strain PML1(12), an Ectomycorrhizosphere-Inhabiting Bacterium with Effective Mineral-Weathering Ability.</title>
        <authorList>
            <person name="Uroz S."/>
            <person name="Oger P."/>
        </authorList>
    </citation>
    <scope>NUCLEOTIDE SEQUENCE [LARGE SCALE GENOMIC DNA]</scope>
    <source>
        <strain evidence="3">PML1(12)</strain>
    </source>
</reference>
<dbReference type="RefSeq" id="WP_047896918.1">
    <property type="nucleotide sequence ID" value="NZ_AEJF01000214.1"/>
</dbReference>
<feature type="compositionally biased region" description="Acidic residues" evidence="1">
    <location>
        <begin position="276"/>
        <end position="287"/>
    </location>
</feature>
<dbReference type="EMBL" id="AEJF01000214">
    <property type="protein sequence ID" value="KLU21504.1"/>
    <property type="molecule type" value="Genomic_DNA"/>
</dbReference>
<dbReference type="PATRIC" id="fig|908627.4.peg.7971"/>
<gene>
    <name evidence="2" type="ORF">EOS_35635</name>
</gene>
<protein>
    <submittedName>
        <fullName evidence="2">Uncharacterized protein</fullName>
    </submittedName>
</protein>
<keyword evidence="3" id="KW-1185">Reference proteome</keyword>
<evidence type="ECO:0000256" key="1">
    <source>
        <dbReference type="SAM" id="MobiDB-lite"/>
    </source>
</evidence>
<evidence type="ECO:0000313" key="2">
    <source>
        <dbReference type="EMBL" id="KLU21504.1"/>
    </source>
</evidence>
<dbReference type="AlphaFoldDB" id="A0A0J1CLW1"/>
<comment type="caution">
    <text evidence="2">The sequence shown here is derived from an EMBL/GenBank/DDBJ whole genome shotgun (WGS) entry which is preliminary data.</text>
</comment>
<organism evidence="2 3">
    <name type="scientific">Caballeronia mineralivorans PML1(12)</name>
    <dbReference type="NCBI Taxonomy" id="908627"/>
    <lineage>
        <taxon>Bacteria</taxon>
        <taxon>Pseudomonadati</taxon>
        <taxon>Pseudomonadota</taxon>
        <taxon>Betaproteobacteria</taxon>
        <taxon>Burkholderiales</taxon>
        <taxon>Burkholderiaceae</taxon>
        <taxon>Caballeronia</taxon>
    </lineage>
</organism>
<sequence length="412" mass="45764">MAGILFATAAQLTTALQNEQASKLAQGGSFNYKGLSVRISAIRNSRTEEPSRYSNIGIHAEMGTLTKFLELLLQTFLKRTPRSEEKLTEFRSTIHEWSKGGVLENVDNLCEALQHVSDENPMPDKTRTTCEQKVSQLKGSLALYLATYSLDQPTESRHASTRTEVFRALSTLAGGVPTSTRDQLGKLSFAAQMLISYCDNKDPSPMESIDALSVAATAHLLAISNAVDRPSKMLEENKHDKNRSFEGCMGEMESIFNRLEQVAARIDACATMLKEDGEDTGSNELETENPSARERADELQRQFAGQNEKAKFDMMGVCLLEMQNAAKEVDEAIVVFAKLHKTSTYLDRFKESCSARVERASQFFDLCAATLDNSEELEASQQEKTRMYTSYIKKIIAVTPHIIPSEKDTAPN</sequence>
<name>A0A0J1CLW1_9BURK</name>
<feature type="region of interest" description="Disordered" evidence="1">
    <location>
        <begin position="275"/>
        <end position="294"/>
    </location>
</feature>
<accession>A0A0J1CLW1</accession>
<dbReference type="Proteomes" id="UP000035963">
    <property type="component" value="Unassembled WGS sequence"/>
</dbReference>
<evidence type="ECO:0000313" key="3">
    <source>
        <dbReference type="Proteomes" id="UP000035963"/>
    </source>
</evidence>